<sequence>MIARGPGLMLRLVTAAASSASKIFESAEAALFDLQDGASVAVGGFGLVGNPEALIQAIARKGSKRLTIMSNNCGNQGLGLAILLQQRQVARVVCSFVGGNPDLEAQMLAGEVEVELNPQGTLAERLRAGGAGIAAFFTPTGAGTVVAEGKEQREFEGRPHVLETALHPDVAIVRAAVGDAFGNLRFYRTSQNFNPLAAMAGRLTIAEVDELVPTGTLDPDDIHLPGIFVQRIVHVPEHVNYIEYRTTS</sequence>
<dbReference type="Gene3D" id="3.40.1080.10">
    <property type="entry name" value="Glutaconate Coenzyme A-transferase"/>
    <property type="match status" value="1"/>
</dbReference>
<dbReference type="Proteomes" id="UP000031599">
    <property type="component" value="Unassembled WGS sequence"/>
</dbReference>
<protein>
    <submittedName>
        <fullName evidence="3">Succinyl-CoA 3-ketoacid-coenzyme A transferase subunit A</fullName>
    </submittedName>
</protein>
<dbReference type="EMBL" id="JMCC02000088">
    <property type="protein sequence ID" value="KIG13812.1"/>
    <property type="molecule type" value="Genomic_DNA"/>
</dbReference>
<dbReference type="AlphaFoldDB" id="A0A0C2D0Z2"/>
<dbReference type="PANTHER" id="PTHR13707">
    <property type="entry name" value="KETOACID-COENZYME A TRANSFERASE"/>
    <property type="match status" value="1"/>
</dbReference>
<reference evidence="3 4" key="1">
    <citation type="submission" date="2014-12" db="EMBL/GenBank/DDBJ databases">
        <title>Genome assembly of Enhygromyxa salina DSM 15201.</title>
        <authorList>
            <person name="Sharma G."/>
            <person name="Subramanian S."/>
        </authorList>
    </citation>
    <scope>NUCLEOTIDE SEQUENCE [LARGE SCALE GENOMIC DNA]</scope>
    <source>
        <strain evidence="3 4">DSM 15201</strain>
    </source>
</reference>
<evidence type="ECO:0000256" key="1">
    <source>
        <dbReference type="ARBA" id="ARBA00005612"/>
    </source>
</evidence>
<gene>
    <name evidence="3" type="ORF">DB30_07525</name>
</gene>
<dbReference type="PANTHER" id="PTHR13707:SF60">
    <property type="entry name" value="ACETATE COA-TRANSFERASE SUBUNIT ALPHA"/>
    <property type="match status" value="1"/>
</dbReference>
<dbReference type="Pfam" id="PF01144">
    <property type="entry name" value="CoA_trans"/>
    <property type="match status" value="1"/>
</dbReference>
<keyword evidence="2 3" id="KW-0808">Transferase</keyword>
<comment type="caution">
    <text evidence="3">The sequence shown here is derived from an EMBL/GenBank/DDBJ whole genome shotgun (WGS) entry which is preliminary data.</text>
</comment>
<evidence type="ECO:0000256" key="2">
    <source>
        <dbReference type="ARBA" id="ARBA00022679"/>
    </source>
</evidence>
<dbReference type="InterPro" id="IPR012792">
    <property type="entry name" value="3-oxoacid_CoA-transf_A"/>
</dbReference>
<dbReference type="GO" id="GO:0008410">
    <property type="term" value="F:CoA-transferase activity"/>
    <property type="evidence" value="ECO:0007669"/>
    <property type="project" value="InterPro"/>
</dbReference>
<organism evidence="3 4">
    <name type="scientific">Enhygromyxa salina</name>
    <dbReference type="NCBI Taxonomy" id="215803"/>
    <lineage>
        <taxon>Bacteria</taxon>
        <taxon>Pseudomonadati</taxon>
        <taxon>Myxococcota</taxon>
        <taxon>Polyangia</taxon>
        <taxon>Nannocystales</taxon>
        <taxon>Nannocystaceae</taxon>
        <taxon>Enhygromyxa</taxon>
    </lineage>
</organism>
<dbReference type="SUPFAM" id="SSF100950">
    <property type="entry name" value="NagB/RpiA/CoA transferase-like"/>
    <property type="match status" value="1"/>
</dbReference>
<evidence type="ECO:0000313" key="3">
    <source>
        <dbReference type="EMBL" id="KIG13812.1"/>
    </source>
</evidence>
<accession>A0A0C2D0Z2</accession>
<dbReference type="InterPro" id="IPR037171">
    <property type="entry name" value="NagB/RpiA_transferase-like"/>
</dbReference>
<dbReference type="PROSITE" id="PS01273">
    <property type="entry name" value="COA_TRANSF_1"/>
    <property type="match status" value="1"/>
</dbReference>
<comment type="similarity">
    <text evidence="1">Belongs to the 3-oxoacid CoA-transferase subunit A family.</text>
</comment>
<evidence type="ECO:0000313" key="4">
    <source>
        <dbReference type="Proteomes" id="UP000031599"/>
    </source>
</evidence>
<dbReference type="NCBIfam" id="TIGR02429">
    <property type="entry name" value="pcaI_scoA_fam"/>
    <property type="match status" value="1"/>
</dbReference>
<proteinExistence type="inferred from homology"/>
<name>A0A0C2D0Z2_9BACT</name>
<dbReference type="InterPro" id="IPR004165">
    <property type="entry name" value="CoA_trans_fam_I"/>
</dbReference>
<dbReference type="SMART" id="SM00882">
    <property type="entry name" value="CoA_trans"/>
    <property type="match status" value="1"/>
</dbReference>
<dbReference type="InterPro" id="IPR004163">
    <property type="entry name" value="CoA_transf_BS"/>
</dbReference>